<comment type="caution">
    <text evidence="1">The sequence shown here is derived from an EMBL/GenBank/DDBJ whole genome shotgun (WGS) entry which is preliminary data.</text>
</comment>
<reference evidence="1 2" key="1">
    <citation type="journal article" date="2022" name="bioRxiv">
        <title>The genome of the oomycete Peronosclerospora sorghi, a cosmopolitan pathogen of maize and sorghum, is inflated with dispersed pseudogenes.</title>
        <authorList>
            <person name="Fletcher K."/>
            <person name="Martin F."/>
            <person name="Isakeit T."/>
            <person name="Cavanaugh K."/>
            <person name="Magill C."/>
            <person name="Michelmore R."/>
        </authorList>
    </citation>
    <scope>NUCLEOTIDE SEQUENCE [LARGE SCALE GENOMIC DNA]</scope>
    <source>
        <strain evidence="1">P6</strain>
    </source>
</reference>
<name>A0ACC0VLK5_9STRA</name>
<organism evidence="1 2">
    <name type="scientific">Peronosclerospora sorghi</name>
    <dbReference type="NCBI Taxonomy" id="230839"/>
    <lineage>
        <taxon>Eukaryota</taxon>
        <taxon>Sar</taxon>
        <taxon>Stramenopiles</taxon>
        <taxon>Oomycota</taxon>
        <taxon>Peronosporomycetes</taxon>
        <taxon>Peronosporales</taxon>
        <taxon>Peronosporaceae</taxon>
        <taxon>Peronosclerospora</taxon>
    </lineage>
</organism>
<accession>A0ACC0VLK5</accession>
<evidence type="ECO:0000313" key="2">
    <source>
        <dbReference type="Proteomes" id="UP001163321"/>
    </source>
</evidence>
<sequence length="101" mass="12141">MNERKIIREEAARCENRRRKEERKEERLRRREERRERRAERRADRSEPWSHEAMMMSMIKIMASAQGLRIPSGEMAKRKRKKSNTTKEQSKGKGKISAKDA</sequence>
<evidence type="ECO:0000313" key="1">
    <source>
        <dbReference type="EMBL" id="KAI9907390.1"/>
    </source>
</evidence>
<gene>
    <name evidence="1" type="ORF">PsorP6_003011</name>
</gene>
<dbReference type="EMBL" id="CM047587">
    <property type="protein sequence ID" value="KAI9907390.1"/>
    <property type="molecule type" value="Genomic_DNA"/>
</dbReference>
<protein>
    <submittedName>
        <fullName evidence="1">Uncharacterized protein</fullName>
    </submittedName>
</protein>
<keyword evidence="2" id="KW-1185">Reference proteome</keyword>
<dbReference type="Proteomes" id="UP001163321">
    <property type="component" value="Chromosome 8"/>
</dbReference>
<proteinExistence type="predicted"/>